<dbReference type="AlphaFoldDB" id="A0A8D8BE33"/>
<accession>A0A8D8BE33</accession>
<name>A0A8D8BE33_CULPI</name>
<proteinExistence type="predicted"/>
<organism evidence="1">
    <name type="scientific">Culex pipiens</name>
    <name type="common">House mosquito</name>
    <dbReference type="NCBI Taxonomy" id="7175"/>
    <lineage>
        <taxon>Eukaryota</taxon>
        <taxon>Metazoa</taxon>
        <taxon>Ecdysozoa</taxon>
        <taxon>Arthropoda</taxon>
        <taxon>Hexapoda</taxon>
        <taxon>Insecta</taxon>
        <taxon>Pterygota</taxon>
        <taxon>Neoptera</taxon>
        <taxon>Endopterygota</taxon>
        <taxon>Diptera</taxon>
        <taxon>Nematocera</taxon>
        <taxon>Culicoidea</taxon>
        <taxon>Culicidae</taxon>
        <taxon>Culicinae</taxon>
        <taxon>Culicini</taxon>
        <taxon>Culex</taxon>
        <taxon>Culex</taxon>
    </lineage>
</organism>
<sequence length="102" mass="11250">MYSEKMRHSSAELLSTFPAFSFVAPLSREPLLTASRGRSFDFPSGTAGLCFSAFRTGGFGFDASCRRWMKVARLGQLRSVGSRAVGSPLWLGFLEFISARMK</sequence>
<protein>
    <submittedName>
        <fullName evidence="1">(northern house mosquito) hypothetical protein</fullName>
    </submittedName>
</protein>
<dbReference type="EMBL" id="HBUE01074139">
    <property type="protein sequence ID" value="CAG6474121.1"/>
    <property type="molecule type" value="Transcribed_RNA"/>
</dbReference>
<reference evidence="1" key="1">
    <citation type="submission" date="2021-05" db="EMBL/GenBank/DDBJ databases">
        <authorList>
            <person name="Alioto T."/>
            <person name="Alioto T."/>
            <person name="Gomez Garrido J."/>
        </authorList>
    </citation>
    <scope>NUCLEOTIDE SEQUENCE</scope>
</reference>
<evidence type="ECO:0000313" key="1">
    <source>
        <dbReference type="EMBL" id="CAG6474121.1"/>
    </source>
</evidence>